<dbReference type="InterPro" id="IPR001853">
    <property type="entry name" value="DSBA-like_thioredoxin_dom"/>
</dbReference>
<evidence type="ECO:0000259" key="2">
    <source>
        <dbReference type="PROSITE" id="PS51352"/>
    </source>
</evidence>
<dbReference type="InterPro" id="IPR013766">
    <property type="entry name" value="Thioredoxin_domain"/>
</dbReference>
<dbReference type="Pfam" id="PF01323">
    <property type="entry name" value="DSBA"/>
    <property type="match status" value="1"/>
</dbReference>
<dbReference type="CDD" id="cd03023">
    <property type="entry name" value="DsbA_Com1_like"/>
    <property type="match status" value="1"/>
</dbReference>
<protein>
    <submittedName>
        <fullName evidence="3">DsbA family protein</fullName>
    </submittedName>
</protein>
<dbReference type="GO" id="GO:0016491">
    <property type="term" value="F:oxidoreductase activity"/>
    <property type="evidence" value="ECO:0007669"/>
    <property type="project" value="InterPro"/>
</dbReference>
<evidence type="ECO:0000313" key="3">
    <source>
        <dbReference type="EMBL" id="RXF73981.1"/>
    </source>
</evidence>
<reference evidence="3 4" key="1">
    <citation type="submission" date="2018-12" db="EMBL/GenBank/DDBJ databases">
        <title>bacterium Hansschlegelia zhihuaiae S113.</title>
        <authorList>
            <person name="He J."/>
        </authorList>
    </citation>
    <scope>NUCLEOTIDE SEQUENCE [LARGE SCALE GENOMIC DNA]</scope>
    <source>
        <strain evidence="3 4">S 113</strain>
    </source>
</reference>
<dbReference type="RefSeq" id="WP_128777053.1">
    <property type="nucleotide sequence ID" value="NZ_RYFI01000006.1"/>
</dbReference>
<dbReference type="InterPro" id="IPR041205">
    <property type="entry name" value="ScsC_N"/>
</dbReference>
<dbReference type="PROSITE" id="PS51352">
    <property type="entry name" value="THIOREDOXIN_2"/>
    <property type="match status" value="1"/>
</dbReference>
<dbReference type="AlphaFoldDB" id="A0A4Q0MJT1"/>
<dbReference type="Pfam" id="PF18312">
    <property type="entry name" value="ScsC_N"/>
    <property type="match status" value="1"/>
</dbReference>
<evidence type="ECO:0000313" key="4">
    <source>
        <dbReference type="Proteomes" id="UP000289708"/>
    </source>
</evidence>
<organism evidence="3 4">
    <name type="scientific">Hansschlegelia zhihuaiae</name>
    <dbReference type="NCBI Taxonomy" id="405005"/>
    <lineage>
        <taxon>Bacteria</taxon>
        <taxon>Pseudomonadati</taxon>
        <taxon>Pseudomonadota</taxon>
        <taxon>Alphaproteobacteria</taxon>
        <taxon>Hyphomicrobiales</taxon>
        <taxon>Methylopilaceae</taxon>
        <taxon>Hansschlegelia</taxon>
    </lineage>
</organism>
<dbReference type="InterPro" id="IPR051470">
    <property type="entry name" value="Thiol:disulfide_interchange"/>
</dbReference>
<dbReference type="Proteomes" id="UP000289708">
    <property type="component" value="Unassembled WGS sequence"/>
</dbReference>
<dbReference type="InterPro" id="IPR036249">
    <property type="entry name" value="Thioredoxin-like_sf"/>
</dbReference>
<dbReference type="PANTHER" id="PTHR35272:SF3">
    <property type="entry name" value="THIOL:DISULFIDE INTERCHANGE PROTEIN DSBC"/>
    <property type="match status" value="1"/>
</dbReference>
<feature type="signal peptide" evidence="1">
    <location>
        <begin position="1"/>
        <end position="23"/>
    </location>
</feature>
<accession>A0A4Q0MJT1</accession>
<keyword evidence="4" id="KW-1185">Reference proteome</keyword>
<keyword evidence="1" id="KW-0732">Signal</keyword>
<dbReference type="EMBL" id="RYFI01000006">
    <property type="protein sequence ID" value="RXF73981.1"/>
    <property type="molecule type" value="Genomic_DNA"/>
</dbReference>
<dbReference type="OrthoDB" id="9780147at2"/>
<dbReference type="Gene3D" id="3.40.30.10">
    <property type="entry name" value="Glutaredoxin"/>
    <property type="match status" value="1"/>
</dbReference>
<proteinExistence type="predicted"/>
<feature type="chain" id="PRO_5020262287" evidence="1">
    <location>
        <begin position="24"/>
        <end position="251"/>
    </location>
</feature>
<sequence>MTLLPRIALAGALFAAASAPALAFDEAQKNEIRGVVREYLIQNPDVLYEAQQEWNRRQQAKLAEKRDATLKNYVAKLDQSKLHAVLGNPKGDVTLLEFFDYNCGFCRRAIKDIDKLVDSDPKLRVVVMELPVIREESVGAAQVSIAVNRIAPEKFRAFHDKLLGQQALATRDKAMAVAKELGVDPAKLTAAMTAPEVEATLMESKELADDLGVEATPTYVIGDAVVPNTTRVVDDLTGRIAALRKCGKAMC</sequence>
<feature type="domain" description="Thioredoxin" evidence="2">
    <location>
        <begin position="13"/>
        <end position="245"/>
    </location>
</feature>
<name>A0A4Q0MJT1_9HYPH</name>
<comment type="caution">
    <text evidence="3">The sequence shown here is derived from an EMBL/GenBank/DDBJ whole genome shotgun (WGS) entry which is preliminary data.</text>
</comment>
<dbReference type="PANTHER" id="PTHR35272">
    <property type="entry name" value="THIOL:DISULFIDE INTERCHANGE PROTEIN DSBC-RELATED"/>
    <property type="match status" value="1"/>
</dbReference>
<evidence type="ECO:0000256" key="1">
    <source>
        <dbReference type="SAM" id="SignalP"/>
    </source>
</evidence>
<gene>
    <name evidence="3" type="ORF">EK403_08420</name>
</gene>
<dbReference type="SUPFAM" id="SSF52833">
    <property type="entry name" value="Thioredoxin-like"/>
    <property type="match status" value="1"/>
</dbReference>